<keyword evidence="2" id="KW-0489">Methyltransferase</keyword>
<name>A0A4V2VC91_9HYPH</name>
<dbReference type="CDD" id="cd02440">
    <property type="entry name" value="AdoMet_MTases"/>
    <property type="match status" value="1"/>
</dbReference>
<dbReference type="GO" id="GO:0008168">
    <property type="term" value="F:methyltransferase activity"/>
    <property type="evidence" value="ECO:0007669"/>
    <property type="project" value="UniProtKB-KW"/>
</dbReference>
<dbReference type="InterPro" id="IPR003333">
    <property type="entry name" value="CMAS"/>
</dbReference>
<gene>
    <name evidence="6" type="ORF">EV130_103270</name>
</gene>
<dbReference type="Proteomes" id="UP000295547">
    <property type="component" value="Unassembled WGS sequence"/>
</dbReference>
<keyword evidence="4" id="KW-0949">S-adenosyl-L-methionine</keyword>
<evidence type="ECO:0000256" key="1">
    <source>
        <dbReference type="ARBA" id="ARBA00010815"/>
    </source>
</evidence>
<dbReference type="PANTHER" id="PTHR43667:SF1">
    <property type="entry name" value="CYCLOPROPANE-FATTY-ACYL-PHOSPHOLIPID SYNTHASE"/>
    <property type="match status" value="1"/>
</dbReference>
<keyword evidence="3" id="KW-0808">Transferase</keyword>
<dbReference type="PIRSF" id="PIRSF003085">
    <property type="entry name" value="CMAS"/>
    <property type="match status" value="1"/>
</dbReference>
<proteinExistence type="inferred from homology"/>
<dbReference type="GO" id="GO:0008610">
    <property type="term" value="P:lipid biosynthetic process"/>
    <property type="evidence" value="ECO:0007669"/>
    <property type="project" value="InterPro"/>
</dbReference>
<evidence type="ECO:0000313" key="7">
    <source>
        <dbReference type="Proteomes" id="UP000295547"/>
    </source>
</evidence>
<accession>A0A4V2VC91</accession>
<keyword evidence="7" id="KW-1185">Reference proteome</keyword>
<comment type="caution">
    <text evidence="6">The sequence shown here is derived from an EMBL/GenBank/DDBJ whole genome shotgun (WGS) entry which is preliminary data.</text>
</comment>
<dbReference type="PANTHER" id="PTHR43667">
    <property type="entry name" value="CYCLOPROPANE-FATTY-ACYL-PHOSPHOLIPID SYNTHASE"/>
    <property type="match status" value="1"/>
</dbReference>
<organism evidence="6 7">
    <name type="scientific">Rhizobium azibense</name>
    <dbReference type="NCBI Taxonomy" id="1136135"/>
    <lineage>
        <taxon>Bacteria</taxon>
        <taxon>Pseudomonadati</taxon>
        <taxon>Pseudomonadota</taxon>
        <taxon>Alphaproteobacteria</taxon>
        <taxon>Hyphomicrobiales</taxon>
        <taxon>Rhizobiaceae</taxon>
        <taxon>Rhizobium/Agrobacterium group</taxon>
        <taxon>Rhizobium</taxon>
    </lineage>
</organism>
<dbReference type="InterPro" id="IPR050723">
    <property type="entry name" value="CFA/CMAS"/>
</dbReference>
<evidence type="ECO:0000256" key="4">
    <source>
        <dbReference type="ARBA" id="ARBA00022691"/>
    </source>
</evidence>
<dbReference type="Gene3D" id="3.40.50.150">
    <property type="entry name" value="Vaccinia Virus protein VP39"/>
    <property type="match status" value="1"/>
</dbReference>
<reference evidence="6 7" key="1">
    <citation type="submission" date="2019-03" db="EMBL/GenBank/DDBJ databases">
        <title>Genomic Encyclopedia of Type Strains, Phase IV (KMG-V): Genome sequencing to study the core and pangenomes of soil and plant-associated prokaryotes.</title>
        <authorList>
            <person name="Whitman W."/>
        </authorList>
    </citation>
    <scope>NUCLEOTIDE SEQUENCE [LARGE SCALE GENOMIC DNA]</scope>
    <source>
        <strain evidence="6 7">Gr42</strain>
    </source>
</reference>
<dbReference type="AlphaFoldDB" id="A0A4V2VC91"/>
<evidence type="ECO:0000256" key="2">
    <source>
        <dbReference type="ARBA" id="ARBA00022603"/>
    </source>
</evidence>
<dbReference type="GO" id="GO:0032259">
    <property type="term" value="P:methylation"/>
    <property type="evidence" value="ECO:0007669"/>
    <property type="project" value="UniProtKB-KW"/>
</dbReference>
<keyword evidence="5" id="KW-0443">Lipid metabolism</keyword>
<dbReference type="SUPFAM" id="SSF53335">
    <property type="entry name" value="S-adenosyl-L-methionine-dependent methyltransferases"/>
    <property type="match status" value="1"/>
</dbReference>
<sequence length="456" mass="52399">MSQFGDLVAELPNTALVWRKRATKFNAYHLVTYARPFMASGFLSIVKKIIRKGNLKLTLANGETYAIGDGSGHLVVVRVADEEAEKLIRRDPTLKLGEMYMDGRFILEQGNIYDFLSMVKQNTTNEIFDIPMAALLVGRIALQQLKSRLPVNHNKRNVAHHYDLSEKLFELFLDEDWQYSCAYFDPPGISLEEAQVAKKRHIAAKLLLQPNQRILEIGSGWGGMGMYLAESTQGVDVTGITLSEEQLKISRERAQKRGLADRVRFELQDYRTMTGMKFDRIVSVGMFEHVGIGNFNKYFRKVHELLADDGVMLLHSIARPKPSFATNAFIEKYIFPQGYIPSIGETVPAIEKAGLLIRDIEVLPLHYAYTLRHWRERFTARKAEAVALYDERFFRMWEFYLAGSEIGFRWDELFVMQIQVSKNQYSTPDNRNYIAENEAKLKEFEATRPALEKVVF</sequence>
<dbReference type="EMBL" id="SMBJ01000003">
    <property type="protein sequence ID" value="TCU27865.1"/>
    <property type="molecule type" value="Genomic_DNA"/>
</dbReference>
<evidence type="ECO:0000313" key="6">
    <source>
        <dbReference type="EMBL" id="TCU27865.1"/>
    </source>
</evidence>
<dbReference type="InterPro" id="IPR029063">
    <property type="entry name" value="SAM-dependent_MTases_sf"/>
</dbReference>
<evidence type="ECO:0000256" key="3">
    <source>
        <dbReference type="ARBA" id="ARBA00022679"/>
    </source>
</evidence>
<comment type="similarity">
    <text evidence="1">Belongs to the CFA/CMAS family.</text>
</comment>
<evidence type="ECO:0000256" key="5">
    <source>
        <dbReference type="ARBA" id="ARBA00023098"/>
    </source>
</evidence>
<dbReference type="Pfam" id="PF02353">
    <property type="entry name" value="CMAS"/>
    <property type="match status" value="1"/>
</dbReference>
<protein>
    <submittedName>
        <fullName evidence="6">Cyclopropane-fatty-acyl-phospholipid synthase</fullName>
    </submittedName>
</protein>